<reference evidence="7 8" key="1">
    <citation type="journal article" date="2021" name="Environ. Microbiol.">
        <title>Gene family expansions and transcriptome signatures uncover fungal adaptations to wood decay.</title>
        <authorList>
            <person name="Hage H."/>
            <person name="Miyauchi S."/>
            <person name="Viragh M."/>
            <person name="Drula E."/>
            <person name="Min B."/>
            <person name="Chaduli D."/>
            <person name="Navarro D."/>
            <person name="Favel A."/>
            <person name="Norest M."/>
            <person name="Lesage-Meessen L."/>
            <person name="Balint B."/>
            <person name="Merenyi Z."/>
            <person name="de Eugenio L."/>
            <person name="Morin E."/>
            <person name="Martinez A.T."/>
            <person name="Baldrian P."/>
            <person name="Stursova M."/>
            <person name="Martinez M.J."/>
            <person name="Novotny C."/>
            <person name="Magnuson J.K."/>
            <person name="Spatafora J.W."/>
            <person name="Maurice S."/>
            <person name="Pangilinan J."/>
            <person name="Andreopoulos W."/>
            <person name="LaButti K."/>
            <person name="Hundley H."/>
            <person name="Na H."/>
            <person name="Kuo A."/>
            <person name="Barry K."/>
            <person name="Lipzen A."/>
            <person name="Henrissat B."/>
            <person name="Riley R."/>
            <person name="Ahrendt S."/>
            <person name="Nagy L.G."/>
            <person name="Grigoriev I.V."/>
            <person name="Martin F."/>
            <person name="Rosso M.N."/>
        </authorList>
    </citation>
    <scope>NUCLEOTIDE SEQUENCE [LARGE SCALE GENOMIC DNA]</scope>
    <source>
        <strain evidence="7 8">CIRM-BRFM 1785</strain>
    </source>
</reference>
<sequence>RNYPGLRYVFGPESFMLQWRIPYLMAGNFSLWMEKHRDFEHFDSDVISSVKWLPSPGKLLLLADADAIKEVTSARARFPKPLQQYKILTFYGSNIVVTEGDEWKRHRKISAPSFSERNNRLVWDETMLIVKELSEVLWAGQSEVRVENVVDLTVPMALFVIGVAGFGRRMSWKEDLSVPKGHAMPFKDALHIVSNDLFFKVLLPPWLLKFGPTKRVRNFQTAYEDLEKYMTEMIQQRRNAEMKQERYDLFSSLLDANEDESDGQSKLSDSELMGENTDEQEILYQHIQSVVPEDRVPSYEEMGKLTYSMAVFLETLRMFPPVNAIPKCAEEDSVLVTQNMAGEKLSVPCPKGTGLVLHTPGLHYNPRYWDDPYAFKPSRFLGDWPRDAFLPFSGGPRSCLGRRFSETEGVAILTYIIKHFRVDVVDDPQYAGETFAQRKERLLRCKSAITLYFSRAREAYVFCNLVASIRNYPGLRYAFGPDSLAVKSRVPYLSAGYFNVFTRKHRDFEEFDSDIVSSVSWFPTPSRLLMLADATAIKEVTSDRVRFTKPLAVYKILMFYGSNVVVTEGDEWKRHRKISAPSFSERNNRLVWDETMHIVTELCQGVWAGKSEVAVSNVVDLTVPIALFVIGVAGFGKRMSWSEDLNVPEGYHFTFKDALHVVSTDLRLKLFVPEWLLKLGPSKRLRDFWQAYVDLENYMRAMIDRRRGSEKKEERYDLFSSLLDANEEEGDGTAKLSDGELMGNIFIYLIAGHETTAHTLAFAFVMLALYQEEQEKLYQHIMSVAPGDRPPRYEDLGKLSYVLAVIQETMRMFPPVINIPKHAEEDMTLPTQNMSGDKLTVPCPKGTAIMIHTPGLHYNPRYWKDPHTFNPSRFLEDWPRDAFLPFSAGARSCLGRRFSETEGVAILTYIIKYFRVEVLEEPQYAGETFEQRKRRLLRCRTALTLYPIKAPLVFKRR</sequence>
<proteinExistence type="inferred from homology"/>
<dbReference type="PRINTS" id="PR00463">
    <property type="entry name" value="EP450I"/>
</dbReference>
<organism evidence="7 8">
    <name type="scientific">Rhodofomes roseus</name>
    <dbReference type="NCBI Taxonomy" id="34475"/>
    <lineage>
        <taxon>Eukaryota</taxon>
        <taxon>Fungi</taxon>
        <taxon>Dikarya</taxon>
        <taxon>Basidiomycota</taxon>
        <taxon>Agaricomycotina</taxon>
        <taxon>Agaricomycetes</taxon>
        <taxon>Polyporales</taxon>
        <taxon>Rhodofomes</taxon>
    </lineage>
</organism>
<evidence type="ECO:0000256" key="2">
    <source>
        <dbReference type="ARBA" id="ARBA00022617"/>
    </source>
</evidence>
<dbReference type="PROSITE" id="PS00086">
    <property type="entry name" value="CYTOCHROME_P450"/>
    <property type="match status" value="2"/>
</dbReference>
<keyword evidence="6" id="KW-0503">Monooxygenase</keyword>
<dbReference type="Gene3D" id="1.10.630.10">
    <property type="entry name" value="Cytochrome P450"/>
    <property type="match status" value="3"/>
</dbReference>
<dbReference type="PANTHER" id="PTHR24291:SF50">
    <property type="entry name" value="BIFUNCTIONAL ALBAFLAVENONE MONOOXYGENASE_TERPENE SYNTHASE"/>
    <property type="match status" value="1"/>
</dbReference>
<protein>
    <submittedName>
        <fullName evidence="7">Cytochrome P450</fullName>
    </submittedName>
</protein>
<dbReference type="EMBL" id="JADCUA010000017">
    <property type="protein sequence ID" value="KAH9833656.1"/>
    <property type="molecule type" value="Genomic_DNA"/>
</dbReference>
<dbReference type="InterPro" id="IPR036396">
    <property type="entry name" value="Cyt_P450_sf"/>
</dbReference>
<evidence type="ECO:0000256" key="6">
    <source>
        <dbReference type="ARBA" id="ARBA00023033"/>
    </source>
</evidence>
<dbReference type="CDD" id="cd11070">
    <property type="entry name" value="CYP56-like"/>
    <property type="match status" value="1"/>
</dbReference>
<evidence type="ECO:0000313" key="7">
    <source>
        <dbReference type="EMBL" id="KAH9833656.1"/>
    </source>
</evidence>
<dbReference type="PRINTS" id="PR00385">
    <property type="entry name" value="P450"/>
</dbReference>
<comment type="caution">
    <text evidence="7">The sequence shown here is derived from an EMBL/GenBank/DDBJ whole genome shotgun (WGS) entry which is preliminary data.</text>
</comment>
<evidence type="ECO:0000256" key="5">
    <source>
        <dbReference type="ARBA" id="ARBA00023004"/>
    </source>
</evidence>
<dbReference type="RefSeq" id="XP_047776372.1">
    <property type="nucleotide sequence ID" value="XM_047920860.1"/>
</dbReference>
<dbReference type="Proteomes" id="UP000814176">
    <property type="component" value="Unassembled WGS sequence"/>
</dbReference>
<keyword evidence="5" id="KW-0408">Iron</keyword>
<comment type="similarity">
    <text evidence="1">Belongs to the cytochrome P450 family.</text>
</comment>
<accession>A0ABQ8K8K8</accession>
<keyword evidence="8" id="KW-1185">Reference proteome</keyword>
<dbReference type="GeneID" id="72001592"/>
<dbReference type="Pfam" id="PF00067">
    <property type="entry name" value="p450"/>
    <property type="match status" value="2"/>
</dbReference>
<evidence type="ECO:0000313" key="8">
    <source>
        <dbReference type="Proteomes" id="UP000814176"/>
    </source>
</evidence>
<gene>
    <name evidence="7" type="ORF">C8Q71DRAFT_712492</name>
</gene>
<dbReference type="InterPro" id="IPR017972">
    <property type="entry name" value="Cyt_P450_CS"/>
</dbReference>
<name>A0ABQ8K8K8_9APHY</name>
<evidence type="ECO:0000256" key="1">
    <source>
        <dbReference type="ARBA" id="ARBA00010617"/>
    </source>
</evidence>
<dbReference type="InterPro" id="IPR050196">
    <property type="entry name" value="Cytochrome_P450_Monoox"/>
</dbReference>
<dbReference type="PANTHER" id="PTHR24291">
    <property type="entry name" value="CYTOCHROME P450 FAMILY 4"/>
    <property type="match status" value="1"/>
</dbReference>
<keyword evidence="3" id="KW-0479">Metal-binding</keyword>
<feature type="non-terminal residue" evidence="7">
    <location>
        <position position="1"/>
    </location>
</feature>
<dbReference type="InterPro" id="IPR002401">
    <property type="entry name" value="Cyt_P450_E_grp-I"/>
</dbReference>
<keyword evidence="2" id="KW-0349">Heme</keyword>
<evidence type="ECO:0000256" key="4">
    <source>
        <dbReference type="ARBA" id="ARBA00023002"/>
    </source>
</evidence>
<dbReference type="SUPFAM" id="SSF48264">
    <property type="entry name" value="Cytochrome P450"/>
    <property type="match status" value="2"/>
</dbReference>
<dbReference type="InterPro" id="IPR001128">
    <property type="entry name" value="Cyt_P450"/>
</dbReference>
<evidence type="ECO:0000256" key="3">
    <source>
        <dbReference type="ARBA" id="ARBA00022723"/>
    </source>
</evidence>
<keyword evidence="4" id="KW-0560">Oxidoreductase</keyword>